<feature type="transmembrane region" description="Helical" evidence="1">
    <location>
        <begin position="119"/>
        <end position="138"/>
    </location>
</feature>
<protein>
    <submittedName>
        <fullName evidence="3">Transmembrane 7 superfamily member 2</fullName>
    </submittedName>
</protein>
<keyword evidence="1" id="KW-1133">Transmembrane helix</keyword>
<feature type="transmembrane region" description="Helical" evidence="1">
    <location>
        <begin position="343"/>
        <end position="367"/>
    </location>
</feature>
<reference evidence="3" key="2">
    <citation type="submission" date="2016-04" db="UniProtKB">
        <authorList>
            <consortium name="WormBaseParasite"/>
        </authorList>
    </citation>
    <scope>IDENTIFICATION</scope>
</reference>
<feature type="transmembrane region" description="Helical" evidence="1">
    <location>
        <begin position="32"/>
        <end position="50"/>
    </location>
</feature>
<keyword evidence="2" id="KW-1185">Reference proteome</keyword>
<reference evidence="2" key="1">
    <citation type="submission" date="2012-09" db="EMBL/GenBank/DDBJ databases">
        <authorList>
            <person name="Martin A.A."/>
        </authorList>
    </citation>
    <scope>NUCLEOTIDE SEQUENCE</scope>
</reference>
<name>A0A158P9D3_ANGCA</name>
<dbReference type="Proteomes" id="UP000035642">
    <property type="component" value="Unassembled WGS sequence"/>
</dbReference>
<keyword evidence="1" id="KW-0472">Membrane</keyword>
<sequence length="398" mass="45090">MVTLGSCGNPTRAGVLLTGLLLKLGTAGFCKFWVQLIFLIIIIGCFCYYWERFCLPLKIFLIVLIYFAVSLYYSIYLILYSYTGGKFLSVFNYKVSYRVLMIANGGLPVWLERSNHEDIGTLYFFLVCGLGCEMRLFPRLFVWSCLSREYRCVTGSNIILLLVVMILALLMWCGTSRNIYAPPLRHSGRPSTRVNFAIVRLHCAGLKSGKVLKLEVRLCEMQNLYLGLVGEEIALTEALNQQATCAELGFCGVVLEQSDVVTDSILLLWRPKFFTPNLETGAFGFGFIYDTSGCNMHRPILTTIAFGTSGVNFLIYMAIFIKIRTMNVHPGNDPVPFVKKRDIKLVGFFFKFALSIGIFFPFLQVLVAKSCCSILKNPHLFEMHRVSFLVFKTRFQAK</sequence>
<evidence type="ECO:0000313" key="3">
    <source>
        <dbReference type="WBParaSite" id="ACAC_0000810401-mRNA-1"/>
    </source>
</evidence>
<dbReference type="WBParaSite" id="ACAC_0000810401-mRNA-1">
    <property type="protein sequence ID" value="ACAC_0000810401-mRNA-1"/>
    <property type="gene ID" value="ACAC_0000810401"/>
</dbReference>
<feature type="transmembrane region" description="Helical" evidence="1">
    <location>
        <begin position="300"/>
        <end position="323"/>
    </location>
</feature>
<keyword evidence="1" id="KW-0812">Transmembrane</keyword>
<dbReference type="STRING" id="6313.A0A158P9D3"/>
<organism evidence="2 3">
    <name type="scientific">Angiostrongylus cantonensis</name>
    <name type="common">Rat lungworm</name>
    <dbReference type="NCBI Taxonomy" id="6313"/>
    <lineage>
        <taxon>Eukaryota</taxon>
        <taxon>Metazoa</taxon>
        <taxon>Ecdysozoa</taxon>
        <taxon>Nematoda</taxon>
        <taxon>Chromadorea</taxon>
        <taxon>Rhabditida</taxon>
        <taxon>Rhabditina</taxon>
        <taxon>Rhabditomorpha</taxon>
        <taxon>Strongyloidea</taxon>
        <taxon>Metastrongylidae</taxon>
        <taxon>Angiostrongylus</taxon>
    </lineage>
</organism>
<proteinExistence type="predicted"/>
<accession>A0A158P9D3</accession>
<feature type="transmembrane region" description="Helical" evidence="1">
    <location>
        <begin position="59"/>
        <end position="83"/>
    </location>
</feature>
<dbReference type="AlphaFoldDB" id="A0A158P9D3"/>
<evidence type="ECO:0000256" key="1">
    <source>
        <dbReference type="SAM" id="Phobius"/>
    </source>
</evidence>
<feature type="transmembrane region" description="Helical" evidence="1">
    <location>
        <begin position="158"/>
        <end position="180"/>
    </location>
</feature>
<evidence type="ECO:0000313" key="2">
    <source>
        <dbReference type="Proteomes" id="UP000035642"/>
    </source>
</evidence>